<keyword evidence="2" id="KW-1185">Reference proteome</keyword>
<dbReference type="EMBL" id="JAHCMY010000007">
    <property type="protein sequence ID" value="MBS9525009.1"/>
    <property type="molecule type" value="Genomic_DNA"/>
</dbReference>
<name>A0AAP2CJR1_9BACT</name>
<sequence length="411" mass="46968">MIRKALLTLTLGTVIFAAQGQQDLDSLKILRLEREIESLRNYNENLSGTLEITNLAINDLVRDKKVSDETKWLSLKASILHSTTVYKKLSDDIINLKSRVTDEDYQGFIKTLGSIQGGPLGFSFQDVIIETAKKTAFFESKTKMDRFLEITNNIIASPITAGVPFVSQAVFASNSLLNVAYSSMLGEKKPDYDRLKKFENELNKYLTYYTALDKANIANQSSTNDRIVMLENLQLELLGKLKKEAPKLGFDIPDRKNSETLDAYFNRVLGGFSKENVEKHIVSLENKYRNNRGEIQYATLLQQEQNLKHYNAHIFSLVDMSKKFILYYDNFFEIADNYHVKVLEAIALAHRNGIIQGNKVNGQMEDPLFVYEKINFNLKAKKTSRDNGIKDSINIADLKQKIEKVEEFRLM</sequence>
<dbReference type="AlphaFoldDB" id="A0AAP2CJR1"/>
<organism evidence="1 2">
    <name type="scientific">Litoribacter ruber</name>
    <dbReference type="NCBI Taxonomy" id="702568"/>
    <lineage>
        <taxon>Bacteria</taxon>
        <taxon>Pseudomonadati</taxon>
        <taxon>Bacteroidota</taxon>
        <taxon>Cytophagia</taxon>
        <taxon>Cytophagales</taxon>
        <taxon>Cyclobacteriaceae</taxon>
        <taxon>Litoribacter</taxon>
    </lineage>
</organism>
<dbReference type="Proteomes" id="UP001319104">
    <property type="component" value="Unassembled WGS sequence"/>
</dbReference>
<protein>
    <submittedName>
        <fullName evidence="1">Uncharacterized protein</fullName>
    </submittedName>
</protein>
<dbReference type="RefSeq" id="WP_213945859.1">
    <property type="nucleotide sequence ID" value="NZ_JAHBGI010000007.1"/>
</dbReference>
<reference evidence="1 2" key="1">
    <citation type="submission" date="2021-05" db="EMBL/GenBank/DDBJ databases">
        <authorList>
            <person name="Zhang Z.D."/>
            <person name="Osman G."/>
        </authorList>
    </citation>
    <scope>NUCLEOTIDE SEQUENCE [LARGE SCALE GENOMIC DNA]</scope>
    <source>
        <strain evidence="1 2">KCTC 32217</strain>
    </source>
</reference>
<evidence type="ECO:0000313" key="2">
    <source>
        <dbReference type="Proteomes" id="UP001319104"/>
    </source>
</evidence>
<comment type="caution">
    <text evidence="1">The sequence shown here is derived from an EMBL/GenBank/DDBJ whole genome shotgun (WGS) entry which is preliminary data.</text>
</comment>
<proteinExistence type="predicted"/>
<gene>
    <name evidence="1" type="ORF">KI659_13400</name>
</gene>
<accession>A0AAP2CJR1</accession>
<evidence type="ECO:0000313" key="1">
    <source>
        <dbReference type="EMBL" id="MBS9525009.1"/>
    </source>
</evidence>